<feature type="domain" description="Gfo/Idh/MocA-like oxidoreductase N-terminal" evidence="1">
    <location>
        <begin position="4"/>
        <end position="121"/>
    </location>
</feature>
<accession>A0A1B8TS37</accession>
<evidence type="ECO:0000259" key="2">
    <source>
        <dbReference type="Pfam" id="PF22725"/>
    </source>
</evidence>
<dbReference type="InterPro" id="IPR036291">
    <property type="entry name" value="NAD(P)-bd_dom_sf"/>
</dbReference>
<evidence type="ECO:0000313" key="4">
    <source>
        <dbReference type="Proteomes" id="UP000092584"/>
    </source>
</evidence>
<organism evidence="3 4">
    <name type="scientific">Polaribacter vadi</name>
    <dbReference type="NCBI Taxonomy" id="1774273"/>
    <lineage>
        <taxon>Bacteria</taxon>
        <taxon>Pseudomonadati</taxon>
        <taxon>Bacteroidota</taxon>
        <taxon>Flavobacteriia</taxon>
        <taxon>Flavobacteriales</taxon>
        <taxon>Flavobacteriaceae</taxon>
    </lineage>
</organism>
<sequence>MNTINWGIIGAGDVAEVKSGPAFQKVENSNLIAVMRRNAEKAKDFAERHKVPFWYDSIDDLLANKEINAVYIATPPSTHLEIAKKCLAAKKLIYLEKPMTLNAEEASALNKIVSKNDTIVVAHYRRKLLPFLKVKELIDSNIIGNIIFADIQILQSNENDIITKTEDHWRLKPAISGGGYFNDIAPHQIDLMYYYFGEIEDSTGFSHSSKNNKVDDLVNGIINFKNGVQFRGIWNFNANERETKDECKIYGTKGSITFSFYGEKVILTSDEKNEVFKFTNPKNIQQPMIEATVNYFLKKTENPCTVKEGLEVMKVIDSFIN</sequence>
<dbReference type="InterPro" id="IPR052515">
    <property type="entry name" value="Gfo/Idh/MocA_Oxidoreductase"/>
</dbReference>
<dbReference type="InterPro" id="IPR000683">
    <property type="entry name" value="Gfo/Idh/MocA-like_OxRdtase_N"/>
</dbReference>
<gene>
    <name evidence="3" type="ORF">LPB3_09660</name>
</gene>
<dbReference type="Pfam" id="PF01408">
    <property type="entry name" value="GFO_IDH_MocA"/>
    <property type="match status" value="1"/>
</dbReference>
<dbReference type="STRING" id="1774273.LPB03_09650"/>
<dbReference type="EMBL" id="LSFM01000023">
    <property type="protein sequence ID" value="OBY62430.1"/>
    <property type="molecule type" value="Genomic_DNA"/>
</dbReference>
<dbReference type="Proteomes" id="UP000092584">
    <property type="component" value="Unassembled WGS sequence"/>
</dbReference>
<feature type="domain" description="GFO/IDH/MocA-like oxidoreductase" evidence="2">
    <location>
        <begin position="131"/>
        <end position="256"/>
    </location>
</feature>
<dbReference type="KEGG" id="pob:LPB03_09650"/>
<dbReference type="SUPFAM" id="SSF55347">
    <property type="entry name" value="Glyceraldehyde-3-phosphate dehydrogenase-like, C-terminal domain"/>
    <property type="match status" value="1"/>
</dbReference>
<dbReference type="AlphaFoldDB" id="A0A1B8TS37"/>
<evidence type="ECO:0000259" key="1">
    <source>
        <dbReference type="Pfam" id="PF01408"/>
    </source>
</evidence>
<dbReference type="RefSeq" id="WP_065319418.1">
    <property type="nucleotide sequence ID" value="NZ_CP017477.1"/>
</dbReference>
<dbReference type="GO" id="GO:0000166">
    <property type="term" value="F:nucleotide binding"/>
    <property type="evidence" value="ECO:0007669"/>
    <property type="project" value="InterPro"/>
</dbReference>
<dbReference type="SUPFAM" id="SSF51735">
    <property type="entry name" value="NAD(P)-binding Rossmann-fold domains"/>
    <property type="match status" value="1"/>
</dbReference>
<dbReference type="Gene3D" id="3.40.50.720">
    <property type="entry name" value="NAD(P)-binding Rossmann-like Domain"/>
    <property type="match status" value="1"/>
</dbReference>
<dbReference type="InterPro" id="IPR055170">
    <property type="entry name" value="GFO_IDH_MocA-like_dom"/>
</dbReference>
<reference evidence="4" key="1">
    <citation type="submission" date="2016-02" db="EMBL/GenBank/DDBJ databases">
        <authorList>
            <person name="Shin S.-K."/>
            <person name="Yi H."/>
            <person name="Kim E."/>
        </authorList>
    </citation>
    <scope>NUCLEOTIDE SEQUENCE [LARGE SCALE GENOMIC DNA]</scope>
    <source>
        <strain evidence="4">LPB0003</strain>
    </source>
</reference>
<protein>
    <recommendedName>
        <fullName evidence="5">Oxidoreductase</fullName>
    </recommendedName>
</protein>
<dbReference type="OrthoDB" id="9795543at2"/>
<dbReference type="Gene3D" id="3.30.360.10">
    <property type="entry name" value="Dihydrodipicolinate Reductase, domain 2"/>
    <property type="match status" value="1"/>
</dbReference>
<proteinExistence type="predicted"/>
<dbReference type="PANTHER" id="PTHR43249">
    <property type="entry name" value="UDP-N-ACETYL-2-AMINO-2-DEOXY-D-GLUCURONATE OXIDASE"/>
    <property type="match status" value="1"/>
</dbReference>
<evidence type="ECO:0008006" key="5">
    <source>
        <dbReference type="Google" id="ProtNLM"/>
    </source>
</evidence>
<evidence type="ECO:0000313" key="3">
    <source>
        <dbReference type="EMBL" id="OBY62430.1"/>
    </source>
</evidence>
<name>A0A1B8TS37_9FLAO</name>
<dbReference type="Pfam" id="PF22725">
    <property type="entry name" value="GFO_IDH_MocA_C3"/>
    <property type="match status" value="1"/>
</dbReference>
<keyword evidence="4" id="KW-1185">Reference proteome</keyword>
<dbReference type="PANTHER" id="PTHR43249:SF1">
    <property type="entry name" value="D-GLUCOSIDE 3-DEHYDROGENASE"/>
    <property type="match status" value="1"/>
</dbReference>
<comment type="caution">
    <text evidence="3">The sequence shown here is derived from an EMBL/GenBank/DDBJ whole genome shotgun (WGS) entry which is preliminary data.</text>
</comment>